<protein>
    <submittedName>
        <fullName evidence="1">Uncharacterized protein</fullName>
    </submittedName>
</protein>
<evidence type="ECO:0000313" key="2">
    <source>
        <dbReference type="Proteomes" id="UP000220005"/>
    </source>
</evidence>
<reference evidence="1 2" key="1">
    <citation type="journal article" date="2017" name="Front. Microbiol.">
        <title>New Insights into the Diversity of the Genus Faecalibacterium.</title>
        <authorList>
            <person name="Benevides L."/>
            <person name="Burman S."/>
            <person name="Martin R."/>
            <person name="Robert V."/>
            <person name="Thomas M."/>
            <person name="Miquel S."/>
            <person name="Chain F."/>
            <person name="Sokol H."/>
            <person name="Bermudez-Humaran L.G."/>
            <person name="Morrison M."/>
            <person name="Langella P."/>
            <person name="Azevedo V.A."/>
            <person name="Chatel J.M."/>
            <person name="Soares S."/>
        </authorList>
    </citation>
    <scope>NUCLEOTIDE SEQUENCE [LARGE SCALE GENOMIC DNA]</scope>
    <source>
        <strain evidence="1 2">CNCM I 4575</strain>
    </source>
</reference>
<dbReference type="EMBL" id="NMTY01000009">
    <property type="protein sequence ID" value="PDX81815.1"/>
    <property type="molecule type" value="Genomic_DNA"/>
</dbReference>
<proteinExistence type="predicted"/>
<dbReference type="OrthoDB" id="1913450at2"/>
<dbReference type="RefSeq" id="WP_055191657.1">
    <property type="nucleotide sequence ID" value="NZ_NMTY01000009.1"/>
</dbReference>
<organism evidence="1 2">
    <name type="scientific">Faecalibacterium prausnitzii</name>
    <dbReference type="NCBI Taxonomy" id="853"/>
    <lineage>
        <taxon>Bacteria</taxon>
        <taxon>Bacillati</taxon>
        <taxon>Bacillota</taxon>
        <taxon>Clostridia</taxon>
        <taxon>Eubacteriales</taxon>
        <taxon>Oscillospiraceae</taxon>
        <taxon>Faecalibacterium</taxon>
    </lineage>
</organism>
<gene>
    <name evidence="1" type="ORF">CGS58_04615</name>
</gene>
<sequence length="242" mass="26947">MKRCPNPDCRSEFFFGDAKTHCPFCHSVLVQDTAPAASPRVSLPLSPLVSPPQAQAEPVFMQHGRGGITCTGRVLELDHQAVFYSRAHKLFNALVRREPYQFAHQTLEYTVRVEPITDEVPSEVTDFCLYGNCLGRIQIGDEVRIRAKEQGGHRVVKSIYNLTTGSEVKPGLQLSATAIWLTLGLLAALLAALACTVVYLFRSGVVAAFLLALLAACMPLFIMLIGFWILFRSVFPNRRRRR</sequence>
<comment type="caution">
    <text evidence="1">The sequence shown here is derived from an EMBL/GenBank/DDBJ whole genome shotgun (WGS) entry which is preliminary data.</text>
</comment>
<name>A0A174CFJ5_9FIRM</name>
<evidence type="ECO:0000313" key="1">
    <source>
        <dbReference type="EMBL" id="PDX81815.1"/>
    </source>
</evidence>
<dbReference type="Proteomes" id="UP000220005">
    <property type="component" value="Unassembled WGS sequence"/>
</dbReference>
<accession>A0A174CFJ5</accession>
<dbReference type="AlphaFoldDB" id="A0A174CFJ5"/>